<evidence type="ECO:0000313" key="5">
    <source>
        <dbReference type="Proteomes" id="UP001139971"/>
    </source>
</evidence>
<evidence type="ECO:0000256" key="2">
    <source>
        <dbReference type="SAM" id="SignalP"/>
    </source>
</evidence>
<dbReference type="Pfam" id="PF13511">
    <property type="entry name" value="DUF4124"/>
    <property type="match status" value="1"/>
</dbReference>
<feature type="compositionally biased region" description="Low complexity" evidence="1">
    <location>
        <begin position="70"/>
        <end position="79"/>
    </location>
</feature>
<sequence length="145" mass="15408">MKIRYLMIGLLVAAAGVADAADNKVYKWKDANGIMHFSDSPPPKGQQFDNIRIVGQAAPITSTATEQKPADPAAAAPAAGEPQTEEQRRAQRCTEAKQREGLLAGQQQLVTTRDGKEVPLAGADRDAELAVARTIVQQYCAPPAG</sequence>
<evidence type="ECO:0000256" key="1">
    <source>
        <dbReference type="SAM" id="MobiDB-lite"/>
    </source>
</evidence>
<proteinExistence type="predicted"/>
<gene>
    <name evidence="4" type="ORF">OD750_001100</name>
</gene>
<keyword evidence="5" id="KW-1185">Reference proteome</keyword>
<organism evidence="4 5">
    <name type="scientific">Tahibacter soli</name>
    <dbReference type="NCBI Taxonomy" id="2983605"/>
    <lineage>
        <taxon>Bacteria</taxon>
        <taxon>Pseudomonadati</taxon>
        <taxon>Pseudomonadota</taxon>
        <taxon>Gammaproteobacteria</taxon>
        <taxon>Lysobacterales</taxon>
        <taxon>Rhodanobacteraceae</taxon>
        <taxon>Tahibacter</taxon>
    </lineage>
</organism>
<comment type="caution">
    <text evidence="4">The sequence shown here is derived from an EMBL/GenBank/DDBJ whole genome shotgun (WGS) entry which is preliminary data.</text>
</comment>
<dbReference type="AlphaFoldDB" id="A0A9X3YFQ7"/>
<reference evidence="4" key="1">
    <citation type="submission" date="2023-02" db="EMBL/GenBank/DDBJ databases">
        <title>Tahibacter soli sp. nov. isolated from soil.</title>
        <authorList>
            <person name="Baek J.H."/>
            <person name="Lee J.K."/>
            <person name="Choi D.G."/>
            <person name="Jeon C.O."/>
        </authorList>
    </citation>
    <scope>NUCLEOTIDE SEQUENCE</scope>
    <source>
        <strain evidence="4">BL</strain>
    </source>
</reference>
<evidence type="ECO:0000259" key="3">
    <source>
        <dbReference type="Pfam" id="PF13511"/>
    </source>
</evidence>
<dbReference type="Proteomes" id="UP001139971">
    <property type="component" value="Unassembled WGS sequence"/>
</dbReference>
<dbReference type="InterPro" id="IPR025392">
    <property type="entry name" value="DUF4124"/>
</dbReference>
<accession>A0A9X3YFQ7</accession>
<feature type="chain" id="PRO_5040786079" evidence="2">
    <location>
        <begin position="21"/>
        <end position="145"/>
    </location>
</feature>
<dbReference type="RefSeq" id="WP_263544552.1">
    <property type="nucleotide sequence ID" value="NZ_JAOVZO020000001.1"/>
</dbReference>
<feature type="compositionally biased region" description="Basic and acidic residues" evidence="1">
    <location>
        <begin position="85"/>
        <end position="100"/>
    </location>
</feature>
<keyword evidence="2" id="KW-0732">Signal</keyword>
<protein>
    <submittedName>
        <fullName evidence="4">DUF4124 domain-containing protein</fullName>
    </submittedName>
</protein>
<feature type="region of interest" description="Disordered" evidence="1">
    <location>
        <begin position="58"/>
        <end position="102"/>
    </location>
</feature>
<feature type="signal peptide" evidence="2">
    <location>
        <begin position="1"/>
        <end position="20"/>
    </location>
</feature>
<evidence type="ECO:0000313" key="4">
    <source>
        <dbReference type="EMBL" id="MDC8011136.1"/>
    </source>
</evidence>
<feature type="domain" description="DUF4124" evidence="3">
    <location>
        <begin position="14"/>
        <end position="65"/>
    </location>
</feature>
<name>A0A9X3YFQ7_9GAMM</name>
<dbReference type="EMBL" id="JAOVZO020000001">
    <property type="protein sequence ID" value="MDC8011136.1"/>
    <property type="molecule type" value="Genomic_DNA"/>
</dbReference>